<dbReference type="Proteomes" id="UP000299102">
    <property type="component" value="Unassembled WGS sequence"/>
</dbReference>
<name>A0A4C1SU08_EUMVA</name>
<evidence type="ECO:0000313" key="2">
    <source>
        <dbReference type="Proteomes" id="UP000299102"/>
    </source>
</evidence>
<organism evidence="1 2">
    <name type="scientific">Eumeta variegata</name>
    <name type="common">Bagworm moth</name>
    <name type="synonym">Eumeta japonica</name>
    <dbReference type="NCBI Taxonomy" id="151549"/>
    <lineage>
        <taxon>Eukaryota</taxon>
        <taxon>Metazoa</taxon>
        <taxon>Ecdysozoa</taxon>
        <taxon>Arthropoda</taxon>
        <taxon>Hexapoda</taxon>
        <taxon>Insecta</taxon>
        <taxon>Pterygota</taxon>
        <taxon>Neoptera</taxon>
        <taxon>Endopterygota</taxon>
        <taxon>Lepidoptera</taxon>
        <taxon>Glossata</taxon>
        <taxon>Ditrysia</taxon>
        <taxon>Tineoidea</taxon>
        <taxon>Psychidae</taxon>
        <taxon>Oiketicinae</taxon>
        <taxon>Eumeta</taxon>
    </lineage>
</organism>
<sequence length="104" mass="11934">MVKELVTMNCRAGTAGPRGANLRSLIENIIFERIWCRVRYVLCLSTRPSYECIFFPPHRKNQRVQNAQPCAYLPAPTHCRDKLSENPLIRIEGLSFKLSTLARS</sequence>
<dbReference type="AlphaFoldDB" id="A0A4C1SU08"/>
<reference evidence="1 2" key="1">
    <citation type="journal article" date="2019" name="Commun. Biol.">
        <title>The bagworm genome reveals a unique fibroin gene that provides high tensile strength.</title>
        <authorList>
            <person name="Kono N."/>
            <person name="Nakamura H."/>
            <person name="Ohtoshi R."/>
            <person name="Tomita M."/>
            <person name="Numata K."/>
            <person name="Arakawa K."/>
        </authorList>
    </citation>
    <scope>NUCLEOTIDE SEQUENCE [LARGE SCALE GENOMIC DNA]</scope>
</reference>
<keyword evidence="2" id="KW-1185">Reference proteome</keyword>
<accession>A0A4C1SU08</accession>
<evidence type="ECO:0000313" key="1">
    <source>
        <dbReference type="EMBL" id="GBP04728.1"/>
    </source>
</evidence>
<comment type="caution">
    <text evidence="1">The sequence shown here is derived from an EMBL/GenBank/DDBJ whole genome shotgun (WGS) entry which is preliminary data.</text>
</comment>
<protein>
    <submittedName>
        <fullName evidence="1">Uncharacterized protein</fullName>
    </submittedName>
</protein>
<gene>
    <name evidence="1" type="ORF">EVAR_3678_1</name>
</gene>
<dbReference type="EMBL" id="BGZK01000015">
    <property type="protein sequence ID" value="GBP04728.1"/>
    <property type="molecule type" value="Genomic_DNA"/>
</dbReference>
<proteinExistence type="predicted"/>